<dbReference type="EMBL" id="JARJCM010000084">
    <property type="protein sequence ID" value="KAJ7031185.1"/>
    <property type="molecule type" value="Genomic_DNA"/>
</dbReference>
<dbReference type="AlphaFoldDB" id="A0AAD6SPE2"/>
<comment type="caution">
    <text evidence="1">The sequence shown here is derived from an EMBL/GenBank/DDBJ whole genome shotgun (WGS) entry which is preliminary data.</text>
</comment>
<evidence type="ECO:0000313" key="1">
    <source>
        <dbReference type="EMBL" id="KAJ7031185.1"/>
    </source>
</evidence>
<keyword evidence="3" id="KW-1185">Reference proteome</keyword>
<gene>
    <name evidence="2" type="ORF">C8F04DRAFT_223807</name>
    <name evidence="1" type="ORF">C8F04DRAFT_709970</name>
</gene>
<accession>A0AAD6SPE2</accession>
<proteinExistence type="predicted"/>
<dbReference type="EMBL" id="JARJCM010000020">
    <property type="protein sequence ID" value="KAJ7040642.1"/>
    <property type="molecule type" value="Genomic_DNA"/>
</dbReference>
<name>A0AAD6SPE2_9AGAR</name>
<evidence type="ECO:0000313" key="3">
    <source>
        <dbReference type="Proteomes" id="UP001218188"/>
    </source>
</evidence>
<evidence type="ECO:0000313" key="2">
    <source>
        <dbReference type="EMBL" id="KAJ7040642.1"/>
    </source>
</evidence>
<protein>
    <submittedName>
        <fullName evidence="1">Uncharacterized protein</fullName>
    </submittedName>
</protein>
<organism evidence="1 3">
    <name type="scientific">Mycena alexandri</name>
    <dbReference type="NCBI Taxonomy" id="1745969"/>
    <lineage>
        <taxon>Eukaryota</taxon>
        <taxon>Fungi</taxon>
        <taxon>Dikarya</taxon>
        <taxon>Basidiomycota</taxon>
        <taxon>Agaricomycotina</taxon>
        <taxon>Agaricomycetes</taxon>
        <taxon>Agaricomycetidae</taxon>
        <taxon>Agaricales</taxon>
        <taxon>Marasmiineae</taxon>
        <taxon>Mycenaceae</taxon>
        <taxon>Mycena</taxon>
    </lineage>
</organism>
<reference evidence="1" key="1">
    <citation type="submission" date="2023-03" db="EMBL/GenBank/DDBJ databases">
        <title>Massive genome expansion in bonnet fungi (Mycena s.s.) driven by repeated elements and novel gene families across ecological guilds.</title>
        <authorList>
            <consortium name="Lawrence Berkeley National Laboratory"/>
            <person name="Harder C.B."/>
            <person name="Miyauchi S."/>
            <person name="Viragh M."/>
            <person name="Kuo A."/>
            <person name="Thoen E."/>
            <person name="Andreopoulos B."/>
            <person name="Lu D."/>
            <person name="Skrede I."/>
            <person name="Drula E."/>
            <person name="Henrissat B."/>
            <person name="Morin E."/>
            <person name="Kohler A."/>
            <person name="Barry K."/>
            <person name="LaButti K."/>
            <person name="Morin E."/>
            <person name="Salamov A."/>
            <person name="Lipzen A."/>
            <person name="Mereny Z."/>
            <person name="Hegedus B."/>
            <person name="Baldrian P."/>
            <person name="Stursova M."/>
            <person name="Weitz H."/>
            <person name="Taylor A."/>
            <person name="Grigoriev I.V."/>
            <person name="Nagy L.G."/>
            <person name="Martin F."/>
            <person name="Kauserud H."/>
        </authorList>
    </citation>
    <scope>NUCLEOTIDE SEQUENCE</scope>
    <source>
        <strain evidence="1">CBHHK200</strain>
    </source>
</reference>
<sequence length="264" mass="28904">MGHCPLTNMPPASLCTTLHIAASLCASAAPLRRAHPPRTSRTSALCIHLHLRRARPPCMATTPAEGPQIRVNPLHVRLARPAHTAAHVSERGCVFLPFFSALPHVLPYFPSPVFPTSFFLLSFFFAFSSLSSSIDIPPRIICARHLVRRVPRMHTPAHCDAVLICDLYRFLPAPLAPCLYRRCAHSPRICSNPHYGAYGTISEEPRALTVPAPSPTWTPSPTFPHPGPTCDPCNPNLALSSQHQQTAMKSFFSLCLLTHGASPH</sequence>
<dbReference type="Proteomes" id="UP001218188">
    <property type="component" value="Unassembled WGS sequence"/>
</dbReference>